<dbReference type="GO" id="GO:0061630">
    <property type="term" value="F:ubiquitin protein ligase activity"/>
    <property type="evidence" value="ECO:0007669"/>
    <property type="project" value="UniProtKB-UniRule"/>
</dbReference>
<comment type="caution">
    <text evidence="3">The sequence shown here is derived from an EMBL/GenBank/DDBJ whole genome shotgun (WGS) entry which is preliminary data.</text>
</comment>
<dbReference type="GO" id="GO:0005737">
    <property type="term" value="C:cytoplasm"/>
    <property type="evidence" value="ECO:0007669"/>
    <property type="project" value="TreeGrafter"/>
</dbReference>
<gene>
    <name evidence="3" type="primary">UBR3_1</name>
    <name evidence="3" type="ORF">OS493_002078</name>
</gene>
<dbReference type="PANTHER" id="PTHR21497">
    <property type="entry name" value="UBIQUITIN LIGASE E3 ALPHA-RELATED"/>
    <property type="match status" value="1"/>
</dbReference>
<evidence type="ECO:0000259" key="2">
    <source>
        <dbReference type="Pfam" id="PF18995"/>
    </source>
</evidence>
<keyword evidence="4" id="KW-1185">Reference proteome</keyword>
<reference evidence="3" key="1">
    <citation type="submission" date="2023-01" db="EMBL/GenBank/DDBJ databases">
        <title>Genome assembly of the deep-sea coral Lophelia pertusa.</title>
        <authorList>
            <person name="Herrera S."/>
            <person name="Cordes E."/>
        </authorList>
    </citation>
    <scope>NUCLEOTIDE SEQUENCE</scope>
    <source>
        <strain evidence="3">USNM1676648</strain>
        <tissue evidence="3">Polyp</tissue>
    </source>
</reference>
<keyword evidence="1 3" id="KW-0808">Transferase</keyword>
<dbReference type="Pfam" id="PF18995">
    <property type="entry name" value="PRT6_C"/>
    <property type="match status" value="1"/>
</dbReference>
<comment type="similarity">
    <text evidence="1">Belongs to the E3 ubiquitin-protein ligase UBR1-like family.</text>
</comment>
<keyword evidence="1" id="KW-0862">Zinc</keyword>
<evidence type="ECO:0000313" key="3">
    <source>
        <dbReference type="EMBL" id="KAJ7375327.1"/>
    </source>
</evidence>
<dbReference type="Proteomes" id="UP001163046">
    <property type="component" value="Unassembled WGS sequence"/>
</dbReference>
<dbReference type="GO" id="GO:0000151">
    <property type="term" value="C:ubiquitin ligase complex"/>
    <property type="evidence" value="ECO:0007669"/>
    <property type="project" value="TreeGrafter"/>
</dbReference>
<dbReference type="AlphaFoldDB" id="A0A9X0CTC0"/>
<dbReference type="GO" id="GO:0008270">
    <property type="term" value="F:zinc ion binding"/>
    <property type="evidence" value="ECO:0007669"/>
    <property type="project" value="UniProtKB-UniRule"/>
</dbReference>
<dbReference type="GO" id="GO:0071596">
    <property type="term" value="P:ubiquitin-dependent protein catabolic process via the N-end rule pathway"/>
    <property type="evidence" value="ECO:0007669"/>
    <property type="project" value="UniProtKB-UniRule"/>
</dbReference>
<keyword evidence="1" id="KW-0863">Zinc-finger</keyword>
<keyword evidence="1" id="KW-0479">Metal-binding</keyword>
<name>A0A9X0CTC0_9CNID</name>
<comment type="catalytic activity">
    <reaction evidence="1">
        <text>S-ubiquitinyl-[E2 ubiquitin-conjugating enzyme]-L-cysteine + [acceptor protein]-L-lysine = [E2 ubiquitin-conjugating enzyme]-L-cysteine + N(6)-ubiquitinyl-[acceptor protein]-L-lysine.</text>
        <dbReference type="EC" id="2.3.2.27"/>
    </reaction>
</comment>
<dbReference type="InterPro" id="IPR044046">
    <property type="entry name" value="E3_ligase_UBR-like_C"/>
</dbReference>
<sequence>MANYSGCPISPLGRRGLSRVVHLDRRKQTNLELEQVDKAARKLSTPRKSCFGPLMRAFQFHSQTLVSPLLSVWSDLTGTDDLRQSSPSGFNTFQECPLLLRDAPSLLIQMMLSWPVALLQRDFKCLVQLIFNLVFTQTLVDTCCKFVGDEKLSWQDLGRKAASQETQCPLSADLLLGYVCRMLSNSTLIKEDHHTSGISQSVWSPHTVERSLQDSCLAFLRLACTMAFLCYNVQMPQVENSDAEFHALASTLGLCDPSTTSTESFSCVKCLQWPHSKPRKIIRQWCEGLLLCFMQRKVTLNRELLPNLSQWPPPKLLQLPERYDSLIQHYRKRKCTKCNSIPDDPAVCLVCGKFTCLEGSCCMDATGETNKYECIQHALNCGRGTGIFLIVLSSVIIIIRADRVCIWGSVYLDSFGEEDRDLRRGKPLFLSRDRFDRLEEQWLTHSF</sequence>
<feature type="domain" description="E3 ubiquitin-protein ligase UBR-like C-terminal" evidence="2">
    <location>
        <begin position="44"/>
        <end position="444"/>
    </location>
</feature>
<comment type="function">
    <text evidence="1">Ubiquitin ligase protein which is a component of the N-end rule pathway. Recognizes and binds to proteins bearing specific N-terminal residues that are destabilizing according to the N-end rule, leading to their ubiquitination and subsequent degradation.</text>
</comment>
<dbReference type="EMBL" id="MU826826">
    <property type="protein sequence ID" value="KAJ7375327.1"/>
    <property type="molecule type" value="Genomic_DNA"/>
</dbReference>
<organism evidence="3 4">
    <name type="scientific">Desmophyllum pertusum</name>
    <dbReference type="NCBI Taxonomy" id="174260"/>
    <lineage>
        <taxon>Eukaryota</taxon>
        <taxon>Metazoa</taxon>
        <taxon>Cnidaria</taxon>
        <taxon>Anthozoa</taxon>
        <taxon>Hexacorallia</taxon>
        <taxon>Scleractinia</taxon>
        <taxon>Caryophylliina</taxon>
        <taxon>Caryophylliidae</taxon>
        <taxon>Desmophyllum</taxon>
    </lineage>
</organism>
<evidence type="ECO:0000256" key="1">
    <source>
        <dbReference type="RuleBase" id="RU366018"/>
    </source>
</evidence>
<evidence type="ECO:0000313" key="4">
    <source>
        <dbReference type="Proteomes" id="UP001163046"/>
    </source>
</evidence>
<accession>A0A9X0CTC0</accession>
<dbReference type="InterPro" id="IPR039164">
    <property type="entry name" value="UBR1-like"/>
</dbReference>
<proteinExistence type="inferred from homology"/>
<dbReference type="OrthoDB" id="5985069at2759"/>
<dbReference type="PANTHER" id="PTHR21497:SF39">
    <property type="entry name" value="E3 UBIQUITIN-PROTEIN LIGASE UBR3"/>
    <property type="match status" value="1"/>
</dbReference>
<dbReference type="EC" id="2.3.2.27" evidence="1"/>
<comment type="pathway">
    <text evidence="1">Protein modification; protein ubiquitination.</text>
</comment>
<keyword evidence="1" id="KW-0833">Ubl conjugation pathway</keyword>
<keyword evidence="3" id="KW-0012">Acyltransferase</keyword>
<protein>
    <recommendedName>
        <fullName evidence="1">E3 ubiquitin-protein ligase</fullName>
        <ecNumber evidence="1">2.3.2.27</ecNumber>
    </recommendedName>
</protein>
<dbReference type="GO" id="GO:0016567">
    <property type="term" value="P:protein ubiquitination"/>
    <property type="evidence" value="ECO:0007669"/>
    <property type="project" value="UniProtKB-UniRule"/>
</dbReference>